<evidence type="ECO:0000313" key="3">
    <source>
        <dbReference type="EnsemblPlants" id="PAC:32944380.CDS.1"/>
    </source>
</evidence>
<dbReference type="Gramene" id="Pp3c3_25380V3.2">
    <property type="protein sequence ID" value="PAC:32944381.CDS.1"/>
    <property type="gene ID" value="Pp3c3_25380"/>
</dbReference>
<proteinExistence type="predicted"/>
<protein>
    <recommendedName>
        <fullName evidence="1">Ubiquitin-activating enzyme E1 C-terminal domain-containing protein</fullName>
    </recommendedName>
</protein>
<reference evidence="2 4" key="1">
    <citation type="journal article" date="2008" name="Science">
        <title>The Physcomitrella genome reveals evolutionary insights into the conquest of land by plants.</title>
        <authorList>
            <person name="Rensing S."/>
            <person name="Lang D."/>
            <person name="Zimmer A."/>
            <person name="Terry A."/>
            <person name="Salamov A."/>
            <person name="Shapiro H."/>
            <person name="Nishiyama T."/>
            <person name="Perroud P.-F."/>
            <person name="Lindquist E."/>
            <person name="Kamisugi Y."/>
            <person name="Tanahashi T."/>
            <person name="Sakakibara K."/>
            <person name="Fujita T."/>
            <person name="Oishi K."/>
            <person name="Shin-I T."/>
            <person name="Kuroki Y."/>
            <person name="Toyoda A."/>
            <person name="Suzuki Y."/>
            <person name="Hashimoto A."/>
            <person name="Yamaguchi K."/>
            <person name="Sugano A."/>
            <person name="Kohara Y."/>
            <person name="Fujiyama A."/>
            <person name="Anterola A."/>
            <person name="Aoki S."/>
            <person name="Ashton N."/>
            <person name="Barbazuk W.B."/>
            <person name="Barker E."/>
            <person name="Bennetzen J."/>
            <person name="Bezanilla M."/>
            <person name="Blankenship R."/>
            <person name="Cho S.H."/>
            <person name="Dutcher S."/>
            <person name="Estelle M."/>
            <person name="Fawcett J.A."/>
            <person name="Gundlach H."/>
            <person name="Hanada K."/>
            <person name="Heyl A."/>
            <person name="Hicks K.A."/>
            <person name="Hugh J."/>
            <person name="Lohr M."/>
            <person name="Mayer K."/>
            <person name="Melkozernov A."/>
            <person name="Murata T."/>
            <person name="Nelson D."/>
            <person name="Pils B."/>
            <person name="Prigge M."/>
            <person name="Reiss B."/>
            <person name="Renner T."/>
            <person name="Rombauts S."/>
            <person name="Rushton P."/>
            <person name="Sanderfoot A."/>
            <person name="Schween G."/>
            <person name="Shiu S.-H."/>
            <person name="Stueber K."/>
            <person name="Theodoulou F.L."/>
            <person name="Tu H."/>
            <person name="Van de Peer Y."/>
            <person name="Verrier P.J."/>
            <person name="Waters E."/>
            <person name="Wood A."/>
            <person name="Yang L."/>
            <person name="Cove D."/>
            <person name="Cuming A."/>
            <person name="Hasebe M."/>
            <person name="Lucas S."/>
            <person name="Mishler D.B."/>
            <person name="Reski R."/>
            <person name="Grigoriev I."/>
            <person name="Quatrano R.S."/>
            <person name="Boore J.L."/>
        </authorList>
    </citation>
    <scope>NUCLEOTIDE SEQUENCE [LARGE SCALE GENOMIC DNA]</scope>
    <source>
        <strain evidence="3 4">cv. Gransden 2004</strain>
    </source>
</reference>
<dbReference type="PaxDb" id="3218-PP1S333_18V6.1"/>
<dbReference type="EnsemblPlants" id="Pp3c3_25380V3.1">
    <property type="protein sequence ID" value="PAC:32944380.CDS.1"/>
    <property type="gene ID" value="Pp3c3_25380"/>
</dbReference>
<evidence type="ECO:0000259" key="1">
    <source>
        <dbReference type="Pfam" id="PF09358"/>
    </source>
</evidence>
<dbReference type="AlphaFoldDB" id="A9TV74"/>
<accession>A9TV74</accession>
<organism evidence="2">
    <name type="scientific">Physcomitrium patens</name>
    <name type="common">Spreading-leaved earth moss</name>
    <name type="synonym">Physcomitrella patens</name>
    <dbReference type="NCBI Taxonomy" id="3218"/>
    <lineage>
        <taxon>Eukaryota</taxon>
        <taxon>Viridiplantae</taxon>
        <taxon>Streptophyta</taxon>
        <taxon>Embryophyta</taxon>
        <taxon>Bryophyta</taxon>
        <taxon>Bryophytina</taxon>
        <taxon>Bryopsida</taxon>
        <taxon>Funariidae</taxon>
        <taxon>Funariales</taxon>
        <taxon>Funariaceae</taxon>
        <taxon>Physcomitrium</taxon>
    </lineage>
</organism>
<feature type="domain" description="Ubiquitin-activating enzyme E1 C-terminal" evidence="1">
    <location>
        <begin position="5"/>
        <end position="73"/>
    </location>
</feature>
<dbReference type="EnsemblPlants" id="Pp3c3_25380V3.2">
    <property type="protein sequence ID" value="PAC:32944381.CDS.1"/>
    <property type="gene ID" value="Pp3c3_25380"/>
</dbReference>
<dbReference type="STRING" id="3218.A9TV74"/>
<sequence>MVIFLQITMLSFEKSFLHADFLHASKIKDRMALTLLDLVITFGEVTLSPEETKICFSISCINANKEDVELPDVVAKVR</sequence>
<dbReference type="Gramene" id="Pp3c3_25380V3.1">
    <property type="protein sequence ID" value="PAC:32944380.CDS.1"/>
    <property type="gene ID" value="Pp3c3_25380"/>
</dbReference>
<dbReference type="EMBL" id="ABEU02000003">
    <property type="protein sequence ID" value="PNR57950.1"/>
    <property type="molecule type" value="Genomic_DNA"/>
</dbReference>
<evidence type="ECO:0000313" key="2">
    <source>
        <dbReference type="EMBL" id="PNR57950.1"/>
    </source>
</evidence>
<dbReference type="InParanoid" id="A9TV74"/>
<keyword evidence="4" id="KW-1185">Reference proteome</keyword>
<reference evidence="3" key="3">
    <citation type="submission" date="2020-12" db="UniProtKB">
        <authorList>
            <consortium name="EnsemblPlants"/>
        </authorList>
    </citation>
    <scope>IDENTIFICATION</scope>
</reference>
<dbReference type="Pfam" id="PF09358">
    <property type="entry name" value="E1_UFD"/>
    <property type="match status" value="1"/>
</dbReference>
<reference evidence="2 4" key="2">
    <citation type="journal article" date="2018" name="Plant J.">
        <title>The Physcomitrella patens chromosome-scale assembly reveals moss genome structure and evolution.</title>
        <authorList>
            <person name="Lang D."/>
            <person name="Ullrich K.K."/>
            <person name="Murat F."/>
            <person name="Fuchs J."/>
            <person name="Jenkins J."/>
            <person name="Haas F.B."/>
            <person name="Piednoel M."/>
            <person name="Gundlach H."/>
            <person name="Van Bel M."/>
            <person name="Meyberg R."/>
            <person name="Vives C."/>
            <person name="Morata J."/>
            <person name="Symeonidi A."/>
            <person name="Hiss M."/>
            <person name="Muchero W."/>
            <person name="Kamisugi Y."/>
            <person name="Saleh O."/>
            <person name="Blanc G."/>
            <person name="Decker E.L."/>
            <person name="van Gessel N."/>
            <person name="Grimwood J."/>
            <person name="Hayes R.D."/>
            <person name="Graham S.W."/>
            <person name="Gunter L.E."/>
            <person name="McDaniel S.F."/>
            <person name="Hoernstein S.N.W."/>
            <person name="Larsson A."/>
            <person name="Li F.W."/>
            <person name="Perroud P.F."/>
            <person name="Phillips J."/>
            <person name="Ranjan P."/>
            <person name="Rokshar D.S."/>
            <person name="Rothfels C.J."/>
            <person name="Schneider L."/>
            <person name="Shu S."/>
            <person name="Stevenson D.W."/>
            <person name="Thummler F."/>
            <person name="Tillich M."/>
            <person name="Villarreal Aguilar J.C."/>
            <person name="Widiez T."/>
            <person name="Wong G.K."/>
            <person name="Wymore A."/>
            <person name="Zhang Y."/>
            <person name="Zimmer A.D."/>
            <person name="Quatrano R.S."/>
            <person name="Mayer K.F.X."/>
            <person name="Goodstein D."/>
            <person name="Casacuberta J.M."/>
            <person name="Vandepoele K."/>
            <person name="Reski R."/>
            <person name="Cuming A.C."/>
            <person name="Tuskan G.A."/>
            <person name="Maumus F."/>
            <person name="Salse J."/>
            <person name="Schmutz J."/>
            <person name="Rensing S.A."/>
        </authorList>
    </citation>
    <scope>NUCLEOTIDE SEQUENCE [LARGE SCALE GENOMIC DNA]</scope>
    <source>
        <strain evidence="3 4">cv. Gransden 2004</strain>
    </source>
</reference>
<dbReference type="Gene3D" id="3.10.290.60">
    <property type="entry name" value="Ubiquitin-activating enzyme E1, UFD domain"/>
    <property type="match status" value="1"/>
</dbReference>
<dbReference type="InterPro" id="IPR018965">
    <property type="entry name" value="Ub-activating_enz_E1_C"/>
</dbReference>
<dbReference type="HOGENOM" id="CLU_2626525_0_0_1"/>
<dbReference type="Proteomes" id="UP000006727">
    <property type="component" value="Chromosome 3"/>
</dbReference>
<name>A9TV74_PHYPA</name>
<evidence type="ECO:0000313" key="4">
    <source>
        <dbReference type="Proteomes" id="UP000006727"/>
    </source>
</evidence>
<gene>
    <name evidence="2" type="ORF">PHYPA_004944</name>
</gene>
<dbReference type="InterPro" id="IPR038252">
    <property type="entry name" value="UBA_E1_C_sf"/>
</dbReference>